<evidence type="ECO:0000256" key="5">
    <source>
        <dbReference type="ARBA" id="ARBA00023098"/>
    </source>
</evidence>
<comment type="catalytic activity">
    <reaction evidence="1 8">
        <text>a 1,2-diacyl-sn-glycero-3-phospho-(1D-myo-inositol-4,5-bisphosphate) + H2O = 1D-myo-inositol 1,4,5-trisphosphate + a 1,2-diacyl-sn-glycerol + H(+)</text>
        <dbReference type="Rhea" id="RHEA:33179"/>
        <dbReference type="ChEBI" id="CHEBI:15377"/>
        <dbReference type="ChEBI" id="CHEBI:15378"/>
        <dbReference type="ChEBI" id="CHEBI:17815"/>
        <dbReference type="ChEBI" id="CHEBI:58456"/>
        <dbReference type="ChEBI" id="CHEBI:203600"/>
        <dbReference type="EC" id="3.1.4.11"/>
    </reaction>
</comment>
<dbReference type="InterPro" id="IPR035892">
    <property type="entry name" value="C2_domain_sf"/>
</dbReference>
<keyword evidence="14" id="KW-1185">Reference proteome</keyword>
<proteinExistence type="predicted"/>
<dbReference type="Pfam" id="PF00387">
    <property type="entry name" value="PI-PLC-Y"/>
    <property type="match status" value="1"/>
</dbReference>
<evidence type="ECO:0000256" key="1">
    <source>
        <dbReference type="ARBA" id="ARBA00001195"/>
    </source>
</evidence>
<feature type="compositionally biased region" description="Low complexity" evidence="9">
    <location>
        <begin position="82"/>
        <end position="101"/>
    </location>
</feature>
<dbReference type="SMART" id="SM00239">
    <property type="entry name" value="C2"/>
    <property type="match status" value="1"/>
</dbReference>
<evidence type="ECO:0000256" key="9">
    <source>
        <dbReference type="SAM" id="MobiDB-lite"/>
    </source>
</evidence>
<keyword evidence="2 8" id="KW-0378">Hydrolase</keyword>
<dbReference type="CDD" id="cd00275">
    <property type="entry name" value="C2_PLC_like"/>
    <property type="match status" value="1"/>
</dbReference>
<dbReference type="SMART" id="SM00148">
    <property type="entry name" value="PLCXc"/>
    <property type="match status" value="1"/>
</dbReference>
<keyword evidence="5 8" id="KW-0443">Lipid metabolism</keyword>
<keyword evidence="4 8" id="KW-0442">Lipid degradation</keyword>
<dbReference type="Pfam" id="PF00168">
    <property type="entry name" value="C2"/>
    <property type="match status" value="1"/>
</dbReference>
<dbReference type="CDD" id="cd15898">
    <property type="entry name" value="EFh_PI-PLC"/>
    <property type="match status" value="1"/>
</dbReference>
<gene>
    <name evidence="13" type="ORF">THASP1DRAFT_27957</name>
</gene>
<protein>
    <recommendedName>
        <fullName evidence="8">Phosphoinositide phospholipase C</fullName>
        <ecNumber evidence="8">3.1.4.11</ecNumber>
    </recommendedName>
</protein>
<dbReference type="SUPFAM" id="SSF50729">
    <property type="entry name" value="PH domain-like"/>
    <property type="match status" value="1"/>
</dbReference>
<dbReference type="CDD" id="cd08558">
    <property type="entry name" value="PI-PLCc_eukaryota"/>
    <property type="match status" value="1"/>
</dbReference>
<dbReference type="InterPro" id="IPR001192">
    <property type="entry name" value="PI-PLC_fam"/>
</dbReference>
<keyword evidence="6" id="KW-0807">Transducer</keyword>
<dbReference type="SUPFAM" id="SSF47473">
    <property type="entry name" value="EF-hand"/>
    <property type="match status" value="1"/>
</dbReference>
<evidence type="ECO:0000256" key="3">
    <source>
        <dbReference type="ARBA" id="ARBA00022837"/>
    </source>
</evidence>
<dbReference type="PANTHER" id="PTHR10336">
    <property type="entry name" value="PHOSPHOINOSITIDE-SPECIFIC PHOSPHOLIPASE C FAMILY PROTEIN"/>
    <property type="match status" value="1"/>
</dbReference>
<accession>A0A4P9XVH2</accession>
<evidence type="ECO:0000259" key="11">
    <source>
        <dbReference type="PROSITE" id="PS50008"/>
    </source>
</evidence>
<dbReference type="Gene3D" id="3.20.20.190">
    <property type="entry name" value="Phosphatidylinositol (PI) phosphodiesterase"/>
    <property type="match status" value="1"/>
</dbReference>
<feature type="domain" description="EF-hand" evidence="12">
    <location>
        <begin position="312"/>
        <end position="334"/>
    </location>
</feature>
<dbReference type="Pfam" id="PF00388">
    <property type="entry name" value="PI-PLC-X"/>
    <property type="match status" value="1"/>
</dbReference>
<dbReference type="InterPro" id="IPR017946">
    <property type="entry name" value="PLC-like_Pdiesterase_TIM-brl"/>
</dbReference>
<dbReference type="PROSITE" id="PS50007">
    <property type="entry name" value="PIPLC_X_DOMAIN"/>
    <property type="match status" value="1"/>
</dbReference>
<dbReference type="PANTHER" id="PTHR10336:SF36">
    <property type="entry name" value="1-PHOSPHATIDYLINOSITOL 4,5-BISPHOSPHATE PHOSPHODIESTERASE BETA-4"/>
    <property type="match status" value="1"/>
</dbReference>
<evidence type="ECO:0000313" key="13">
    <source>
        <dbReference type="EMBL" id="RKP10273.1"/>
    </source>
</evidence>
<dbReference type="GO" id="GO:0004435">
    <property type="term" value="F:phosphatidylinositol-4,5-bisphosphate phospholipase C activity"/>
    <property type="evidence" value="ECO:0007669"/>
    <property type="project" value="UniProtKB-EC"/>
</dbReference>
<dbReference type="GO" id="GO:0005509">
    <property type="term" value="F:calcium ion binding"/>
    <property type="evidence" value="ECO:0007669"/>
    <property type="project" value="InterPro"/>
</dbReference>
<dbReference type="PRINTS" id="PR00390">
    <property type="entry name" value="PHPHLIPASEC"/>
</dbReference>
<evidence type="ECO:0000256" key="2">
    <source>
        <dbReference type="ARBA" id="ARBA00022801"/>
    </source>
</evidence>
<dbReference type="FunFam" id="3.20.20.190:FF:000039">
    <property type="entry name" value="Phosphoinositide phospholipase C"/>
    <property type="match status" value="1"/>
</dbReference>
<feature type="domain" description="PI-PLC Y-box" evidence="11">
    <location>
        <begin position="656"/>
        <end position="772"/>
    </location>
</feature>
<reference evidence="14" key="1">
    <citation type="journal article" date="2018" name="Nat. Microbiol.">
        <title>Leveraging single-cell genomics to expand the fungal tree of life.</title>
        <authorList>
            <person name="Ahrendt S.R."/>
            <person name="Quandt C.A."/>
            <person name="Ciobanu D."/>
            <person name="Clum A."/>
            <person name="Salamov A."/>
            <person name="Andreopoulos B."/>
            <person name="Cheng J.F."/>
            <person name="Woyke T."/>
            <person name="Pelin A."/>
            <person name="Henrissat B."/>
            <person name="Reynolds N.K."/>
            <person name="Benny G.L."/>
            <person name="Smith M.E."/>
            <person name="James T.Y."/>
            <person name="Grigoriev I.V."/>
        </authorList>
    </citation>
    <scope>NUCLEOTIDE SEQUENCE [LARGE SCALE GENOMIC DNA]</scope>
    <source>
        <strain evidence="14">RSA 1356</strain>
    </source>
</reference>
<feature type="region of interest" description="Disordered" evidence="9">
    <location>
        <begin position="74"/>
        <end position="101"/>
    </location>
</feature>
<evidence type="ECO:0000256" key="6">
    <source>
        <dbReference type="ARBA" id="ARBA00023224"/>
    </source>
</evidence>
<dbReference type="InterPro" id="IPR018247">
    <property type="entry name" value="EF_Hand_1_Ca_BS"/>
</dbReference>
<dbReference type="InterPro" id="IPR002048">
    <property type="entry name" value="EF_hand_dom"/>
</dbReference>
<dbReference type="Gene3D" id="2.30.29.30">
    <property type="entry name" value="Pleckstrin-homology domain (PH domain)/Phosphotyrosine-binding domain (PTB)"/>
    <property type="match status" value="1"/>
</dbReference>
<dbReference type="Gene3D" id="2.60.40.150">
    <property type="entry name" value="C2 domain"/>
    <property type="match status" value="1"/>
</dbReference>
<sequence>MSFVEKHADAFASEMLSLLKRADGETVDSTVTTTTTTAPITKHADHGTAAVATTAVTEITTAVTVVAEAAVHDGDAVPTQQKPPKSAPAPRSGAAAVADTVAHTDATAAKAEAKQPHPLNHYRLQQSATLPPSLQRSRTAPVVPAATVDAEGRTAFPSAAAEMLSAELPESMLKGTRMLLFKPSKEDLSERMFRVDVNQLRVIWQTRSGSKEKHINVESITEYRVGEYLPAEVLKHPKLDEVAKLRAFSIVYMEHSRCESLYLVPLDTEDQVDWLTGLRVLVMRYCHQDKENETTVREREHVWLRRQWTLGDRDQDGLMSLDEFVQICQRMNVSLSRKELKQHFKAAAGSKEAQIGFDKFIHLVESLNVREEVLDIFCAYSGARQQTVGGDQSALVSMPAASFTNFLTKVQKMTLPKEEMEALVTKYADQDNGAAVSFQSFLQFLNGDDNSVMLPVNRSVWQDMRQPLSHYFINSSHNTYLIGNQLTGKSSVDAYTYALDQGFRCLELDCWDGPDGEPVIYHGYTLTSKILFSDSIASIKKRAFERSPYPVILSLEVHCGLRQQERMAAILREELGDMLVSEFLDSSEMRLPSPHDMMYRFLVKTKGLGRGGDMVPALQRSSTIAVAGSDVAADTDSDGEESQGKEKKVQKFCKALASLAVYCQTKHFVDYEHSEANDAYYEMSSFSEASGAALAKKVPAAAVRHNSKRLSRIYPAGKRVTSTNYNPTVHWGVGAQLVALNAQTYDRYVQLNRAMFQQNGGCGYVLKPRHLRIPGHLLGSVPRHSGALRIKIISGQHLPRSNNNERGDVIDPYCVVKLVTPAGSQKKLTKHVTDNGFNPVWNAEFSFDVSDADLTFLRIAVKDKNKATKDVFIASFCAILSNLESGYRHLPLRDRKGNPLLRSTLFVHISLSGTYAHGAR</sequence>
<evidence type="ECO:0000256" key="7">
    <source>
        <dbReference type="ARBA" id="ARBA00059664"/>
    </source>
</evidence>
<dbReference type="EC" id="3.1.4.11" evidence="8"/>
<dbReference type="SUPFAM" id="SSF51695">
    <property type="entry name" value="PLC-like phosphodiesterases"/>
    <property type="match status" value="1"/>
</dbReference>
<dbReference type="Proteomes" id="UP000271241">
    <property type="component" value="Unassembled WGS sequence"/>
</dbReference>
<dbReference type="Gene3D" id="1.10.238.10">
    <property type="entry name" value="EF-hand"/>
    <property type="match status" value="2"/>
</dbReference>
<comment type="function">
    <text evidence="7">The production of the second messenger molecules diacylglycerol (DAG) and inositol 1,4,5-trisphosphate (IP3) is mediated by activated phosphatidylinositol-specific phospholipase C enzymes.</text>
</comment>
<dbReference type="PROSITE" id="PS50008">
    <property type="entry name" value="PIPLC_Y_DOMAIN"/>
    <property type="match status" value="1"/>
</dbReference>
<organism evidence="13 14">
    <name type="scientific">Thamnocephalis sphaerospora</name>
    <dbReference type="NCBI Taxonomy" id="78915"/>
    <lineage>
        <taxon>Eukaryota</taxon>
        <taxon>Fungi</taxon>
        <taxon>Fungi incertae sedis</taxon>
        <taxon>Zoopagomycota</taxon>
        <taxon>Zoopagomycotina</taxon>
        <taxon>Zoopagomycetes</taxon>
        <taxon>Zoopagales</taxon>
        <taxon>Sigmoideomycetaceae</taxon>
        <taxon>Thamnocephalis</taxon>
    </lineage>
</organism>
<dbReference type="SMART" id="SM00149">
    <property type="entry name" value="PLCYc"/>
    <property type="match status" value="1"/>
</dbReference>
<dbReference type="PROSITE" id="PS50004">
    <property type="entry name" value="C2"/>
    <property type="match status" value="1"/>
</dbReference>
<evidence type="ECO:0000256" key="8">
    <source>
        <dbReference type="RuleBase" id="RU361133"/>
    </source>
</evidence>
<evidence type="ECO:0000313" key="14">
    <source>
        <dbReference type="Proteomes" id="UP000271241"/>
    </source>
</evidence>
<evidence type="ECO:0000256" key="4">
    <source>
        <dbReference type="ARBA" id="ARBA00022963"/>
    </source>
</evidence>
<dbReference type="STRING" id="78915.A0A4P9XVH2"/>
<dbReference type="GO" id="GO:0051209">
    <property type="term" value="P:release of sequestered calcium ion into cytosol"/>
    <property type="evidence" value="ECO:0007669"/>
    <property type="project" value="TreeGrafter"/>
</dbReference>
<feature type="domain" description="C2" evidence="10">
    <location>
        <begin position="767"/>
        <end position="894"/>
    </location>
</feature>
<dbReference type="EMBL" id="KZ992461">
    <property type="protein sequence ID" value="RKP10273.1"/>
    <property type="molecule type" value="Genomic_DNA"/>
</dbReference>
<dbReference type="InterPro" id="IPR011992">
    <property type="entry name" value="EF-hand-dom_pair"/>
</dbReference>
<keyword evidence="3" id="KW-0106">Calcium</keyword>
<dbReference type="PROSITE" id="PS50222">
    <property type="entry name" value="EF_HAND_2"/>
    <property type="match status" value="1"/>
</dbReference>
<dbReference type="InterPro" id="IPR001711">
    <property type="entry name" value="PLipase_C_Pinositol-sp_Y"/>
</dbReference>
<dbReference type="InterPro" id="IPR011993">
    <property type="entry name" value="PH-like_dom_sf"/>
</dbReference>
<dbReference type="InterPro" id="IPR000909">
    <property type="entry name" value="PLipase_C_PInositol-sp_X_dom"/>
</dbReference>
<name>A0A4P9XVH2_9FUNG</name>
<dbReference type="PROSITE" id="PS00018">
    <property type="entry name" value="EF_HAND_1"/>
    <property type="match status" value="1"/>
</dbReference>
<evidence type="ECO:0000259" key="10">
    <source>
        <dbReference type="PROSITE" id="PS50004"/>
    </source>
</evidence>
<dbReference type="GO" id="GO:0016042">
    <property type="term" value="P:lipid catabolic process"/>
    <property type="evidence" value="ECO:0007669"/>
    <property type="project" value="UniProtKB-KW"/>
</dbReference>
<dbReference type="InterPro" id="IPR000008">
    <property type="entry name" value="C2_dom"/>
</dbReference>
<dbReference type="GO" id="GO:0048015">
    <property type="term" value="P:phosphatidylinositol-mediated signaling"/>
    <property type="evidence" value="ECO:0007669"/>
    <property type="project" value="TreeGrafter"/>
</dbReference>
<dbReference type="SUPFAM" id="SSF49562">
    <property type="entry name" value="C2 domain (Calcium/lipid-binding domain, CaLB)"/>
    <property type="match status" value="1"/>
</dbReference>
<dbReference type="OrthoDB" id="269822at2759"/>
<dbReference type="AlphaFoldDB" id="A0A4P9XVH2"/>
<evidence type="ECO:0000259" key="12">
    <source>
        <dbReference type="PROSITE" id="PS50222"/>
    </source>
</evidence>